<proteinExistence type="predicted"/>
<feature type="compositionally biased region" description="Low complexity" evidence="6">
    <location>
        <begin position="322"/>
        <end position="477"/>
    </location>
</feature>
<feature type="domain" description="Chitin-binding type-2" evidence="7">
    <location>
        <begin position="588"/>
        <end position="648"/>
    </location>
</feature>
<dbReference type="Gene3D" id="2.170.140.10">
    <property type="entry name" value="Chitin binding domain"/>
    <property type="match status" value="4"/>
</dbReference>
<dbReference type="InterPro" id="IPR051940">
    <property type="entry name" value="Chitin_bind-dev_reg"/>
</dbReference>
<feature type="region of interest" description="Disordered" evidence="6">
    <location>
        <begin position="1"/>
        <end position="52"/>
    </location>
</feature>
<gene>
    <name evidence="8" type="ORF">CM83_15730</name>
</gene>
<accession>A0A0A9VUD2</accession>
<dbReference type="PANTHER" id="PTHR23301:SF0">
    <property type="entry name" value="CHITIN-BINDING TYPE-2 DOMAIN-CONTAINING PROTEIN-RELATED"/>
    <property type="match status" value="1"/>
</dbReference>
<feature type="compositionally biased region" description="Pro residues" evidence="6">
    <location>
        <begin position="148"/>
        <end position="174"/>
    </location>
</feature>
<dbReference type="PANTHER" id="PTHR23301">
    <property type="entry name" value="CHITIN BINDING PERITROPHIN-A"/>
    <property type="match status" value="1"/>
</dbReference>
<feature type="domain" description="Chitin-binding type-2" evidence="7">
    <location>
        <begin position="209"/>
        <end position="275"/>
    </location>
</feature>
<feature type="compositionally biased region" description="Low complexity" evidence="6">
    <location>
        <begin position="1"/>
        <end position="15"/>
    </location>
</feature>
<dbReference type="GO" id="GO:0005576">
    <property type="term" value="C:extracellular region"/>
    <property type="evidence" value="ECO:0007669"/>
    <property type="project" value="InterPro"/>
</dbReference>
<dbReference type="SUPFAM" id="SSF57625">
    <property type="entry name" value="Invertebrate chitin-binding proteins"/>
    <property type="match status" value="4"/>
</dbReference>
<dbReference type="Gene3D" id="2.150.10.10">
    <property type="entry name" value="Serralysin-like metalloprotease, C-terminal"/>
    <property type="match status" value="1"/>
</dbReference>
<dbReference type="InterPro" id="IPR036508">
    <property type="entry name" value="Chitin-bd_dom_sf"/>
</dbReference>
<evidence type="ECO:0000259" key="7">
    <source>
        <dbReference type="PROSITE" id="PS50940"/>
    </source>
</evidence>
<dbReference type="AlphaFoldDB" id="A0A0A9VUD2"/>
<dbReference type="EMBL" id="GBHO01044783">
    <property type="protein sequence ID" value="JAF98820.1"/>
    <property type="molecule type" value="Transcribed_RNA"/>
</dbReference>
<evidence type="ECO:0000313" key="8">
    <source>
        <dbReference type="EMBL" id="JAF98820.1"/>
    </source>
</evidence>
<reference evidence="8" key="2">
    <citation type="submission" date="2014-07" db="EMBL/GenBank/DDBJ databases">
        <authorList>
            <person name="Hull J."/>
        </authorList>
    </citation>
    <scope>NUCLEOTIDE SEQUENCE</scope>
</reference>
<feature type="domain" description="Chitin-binding type-2" evidence="7">
    <location>
        <begin position="504"/>
        <end position="562"/>
    </location>
</feature>
<feature type="compositionally biased region" description="Polar residues" evidence="6">
    <location>
        <begin position="265"/>
        <end position="320"/>
    </location>
</feature>
<feature type="domain" description="Chitin-binding type-2" evidence="7">
    <location>
        <begin position="43"/>
        <end position="105"/>
    </location>
</feature>
<evidence type="ECO:0000256" key="3">
    <source>
        <dbReference type="ARBA" id="ARBA00022737"/>
    </source>
</evidence>
<dbReference type="FunFam" id="2.170.140.10:FF:000006">
    <property type="entry name" value="Mucin related 89F, isoform B"/>
    <property type="match status" value="1"/>
</dbReference>
<keyword evidence="3" id="KW-0677">Repeat</keyword>
<dbReference type="InterPro" id="IPR011049">
    <property type="entry name" value="Serralysin-like_metalloprot_C"/>
</dbReference>
<dbReference type="PROSITE" id="PS50940">
    <property type="entry name" value="CHIT_BIND_II"/>
    <property type="match status" value="4"/>
</dbReference>
<keyword evidence="2" id="KW-0732">Signal</keyword>
<keyword evidence="4" id="KW-1015">Disulfide bond</keyword>
<name>A0A0A9VUD2_LYGHE</name>
<organism evidence="8">
    <name type="scientific">Lygus hesperus</name>
    <name type="common">Western plant bug</name>
    <dbReference type="NCBI Taxonomy" id="30085"/>
    <lineage>
        <taxon>Eukaryota</taxon>
        <taxon>Metazoa</taxon>
        <taxon>Ecdysozoa</taxon>
        <taxon>Arthropoda</taxon>
        <taxon>Hexapoda</taxon>
        <taxon>Insecta</taxon>
        <taxon>Pterygota</taxon>
        <taxon>Neoptera</taxon>
        <taxon>Paraneoptera</taxon>
        <taxon>Hemiptera</taxon>
        <taxon>Heteroptera</taxon>
        <taxon>Panheteroptera</taxon>
        <taxon>Cimicomorpha</taxon>
        <taxon>Miridae</taxon>
        <taxon>Mirini</taxon>
        <taxon>Lygus</taxon>
    </lineage>
</organism>
<feature type="region of interest" description="Disordered" evidence="6">
    <location>
        <begin position="98"/>
        <end position="209"/>
    </location>
</feature>
<evidence type="ECO:0000256" key="5">
    <source>
        <dbReference type="ARBA" id="ARBA00023180"/>
    </source>
</evidence>
<evidence type="ECO:0000256" key="6">
    <source>
        <dbReference type="SAM" id="MobiDB-lite"/>
    </source>
</evidence>
<dbReference type="SUPFAM" id="SSF101967">
    <property type="entry name" value="Adhesin YadA, collagen-binding domain"/>
    <property type="match status" value="1"/>
</dbReference>
<evidence type="ECO:0000256" key="2">
    <source>
        <dbReference type="ARBA" id="ARBA00022729"/>
    </source>
</evidence>
<feature type="region of interest" description="Disordered" evidence="6">
    <location>
        <begin position="265"/>
        <end position="495"/>
    </location>
</feature>
<dbReference type="Pfam" id="PF01607">
    <property type="entry name" value="CBM_14"/>
    <property type="match status" value="4"/>
</dbReference>
<feature type="compositionally biased region" description="Pro residues" evidence="6">
    <location>
        <begin position="16"/>
        <end position="25"/>
    </location>
</feature>
<feature type="non-terminal residue" evidence="8">
    <location>
        <position position="1"/>
    </location>
</feature>
<protein>
    <recommendedName>
        <fullName evidence="7">Chitin-binding type-2 domain-containing protein</fullName>
    </recommendedName>
</protein>
<keyword evidence="1" id="KW-0147">Chitin-binding</keyword>
<keyword evidence="5" id="KW-0325">Glycoprotein</keyword>
<feature type="compositionally biased region" description="Low complexity" evidence="6">
    <location>
        <begin position="188"/>
        <end position="203"/>
    </location>
</feature>
<dbReference type="InterPro" id="IPR002557">
    <property type="entry name" value="Chitin-bd_dom"/>
</dbReference>
<dbReference type="GO" id="GO:0008061">
    <property type="term" value="F:chitin binding"/>
    <property type="evidence" value="ECO:0007669"/>
    <property type="project" value="UniProtKB-KW"/>
</dbReference>
<reference evidence="8" key="1">
    <citation type="journal article" date="2014" name="PLoS ONE">
        <title>Transcriptome-Based Identification of ABC Transporters in the Western Tarnished Plant Bug Lygus hesperus.</title>
        <authorList>
            <person name="Hull J.J."/>
            <person name="Chaney K."/>
            <person name="Geib S.M."/>
            <person name="Fabrick J.A."/>
            <person name="Brent C.S."/>
            <person name="Walsh D."/>
            <person name="Lavine L.C."/>
        </authorList>
    </citation>
    <scope>NUCLEOTIDE SEQUENCE</scope>
</reference>
<dbReference type="SMART" id="SM00494">
    <property type="entry name" value="ChtBD2"/>
    <property type="match status" value="4"/>
</dbReference>
<feature type="compositionally biased region" description="Low complexity" evidence="6">
    <location>
        <begin position="26"/>
        <end position="35"/>
    </location>
</feature>
<evidence type="ECO:0000256" key="1">
    <source>
        <dbReference type="ARBA" id="ARBA00022669"/>
    </source>
</evidence>
<evidence type="ECO:0000256" key="4">
    <source>
        <dbReference type="ARBA" id="ARBA00023157"/>
    </source>
</evidence>
<sequence>PGQQQPNQQQPGQPGQQPPSQPGQQPPDQTNQQSQGGEGLGPNDPCSSDGFFAVKGQCNKFVRCVDAGNGQYTKYKFDCGPGTVWDPTAQTCNHAYAVSRDDCGGSGNQGSQQPPSQQPPQQPPSSNQPQSPPQQPSQQPSGETPKPGYLPPPDQTPPPQQQPGGQEPPPPPQQQPGSQETSPPPTPEEQQNNQGNQSSSSSSCEGGSKFVCKEAGFFPDEQDCKKFYRCVDWDGDQGKRFSLYEFTCGDGTIFDPALSVCNHENSVQPPRNCNACSSQNSTDTTAPMTEAPTNAETEPMTNPETTQPGTQTTAQETNLPVTEPSTGSQTTQTQEQTTQTAPQTTQGGDQTTQTGAQTTTTGSQTTQSGSQTTTTGEQTTQTGSQTTQTGEQTTQTGSQTTTTGEQTTQTGSQTTQTGSQTTTTGEQTTQTGSQTTQGGSSETTQAETGTTQGGTSQTTQTGTQTTQPMTQGTETSTEAGTTQPMEPPGKPSTTCQELESDQYTLVCPSGFRRHPKYCNQFYQCTTSNNNAKVLVLSCPNGTVYDDEKVQCLPPSEAAQCNGQMADSRRLVRRSADGSPPPLEVSSRRPLCPAQGSFPYDGDCNRFYKCSYDYRGRMIGKMFECPDGYEYWDVSRRCERPQRIPKCSRGLPELDLRSGWSAPQKTPLLLSLAPIETKEIGL</sequence>